<dbReference type="KEGG" id="paby:Ga0080574_TMP2511"/>
<dbReference type="InterPro" id="IPR036452">
    <property type="entry name" value="Ribo_hydro-like"/>
</dbReference>
<dbReference type="GO" id="GO:0006152">
    <property type="term" value="P:purine nucleoside catabolic process"/>
    <property type="evidence" value="ECO:0007669"/>
    <property type="project" value="TreeGrafter"/>
</dbReference>
<evidence type="ECO:0000256" key="1">
    <source>
        <dbReference type="ARBA" id="ARBA00022801"/>
    </source>
</evidence>
<dbReference type="EMBL" id="CP015093">
    <property type="protein sequence ID" value="APZ52845.1"/>
    <property type="molecule type" value="Genomic_DNA"/>
</dbReference>
<name>A0A1P8UTW7_9RHOB</name>
<dbReference type="Proteomes" id="UP000187059">
    <property type="component" value="Chromosome"/>
</dbReference>
<dbReference type="GO" id="GO:0005829">
    <property type="term" value="C:cytosol"/>
    <property type="evidence" value="ECO:0007669"/>
    <property type="project" value="TreeGrafter"/>
</dbReference>
<dbReference type="RefSeq" id="WP_076699645.1">
    <property type="nucleotide sequence ID" value="NZ_CP015093.1"/>
</dbReference>
<evidence type="ECO:0000313" key="5">
    <source>
        <dbReference type="Proteomes" id="UP000187059"/>
    </source>
</evidence>
<dbReference type="InterPro" id="IPR001910">
    <property type="entry name" value="Inosine/uridine_hydrolase_dom"/>
</dbReference>
<accession>A0A1P8UTW7</accession>
<gene>
    <name evidence="4" type="ORF">Ga0080574_TMP2511</name>
</gene>
<proteinExistence type="predicted"/>
<sequence length="293" mass="31555">MGIWIDTDMGVDDLFAVLMLDGALPIDGMSLVFGCAELASVRANALDAANAYGWTFPVTEGADRALRGGLETAARILGPAGQPSRGLRLPRAVDRPLTRALTGLMTWLEWHEQAEILAMGPLTNLAYLALARPDLLPRIRRIVWMGGSVGRGNHTPYAEFNAIADPEALALLLAREVPLVMVDLEACRKVQVTEPDLAPLPPIMHDLMGGYLDIGLSRGRPGMALYDPVAAALLRAPELFTLSHVELVTELADPERRGQTRVTPATATPWQIVSDLDADAVRGLCLSALRDPS</sequence>
<evidence type="ECO:0000313" key="4">
    <source>
        <dbReference type="EMBL" id="APZ52845.1"/>
    </source>
</evidence>
<dbReference type="PANTHER" id="PTHR12304">
    <property type="entry name" value="INOSINE-URIDINE PREFERRING NUCLEOSIDE HYDROLASE"/>
    <property type="match status" value="1"/>
</dbReference>
<dbReference type="PANTHER" id="PTHR12304:SF59">
    <property type="entry name" value="INOSINE-URIDINE PREFERRING NUCLEOSIDE HYDROLASE FAMILY PROTEIN"/>
    <property type="match status" value="1"/>
</dbReference>
<dbReference type="Pfam" id="PF01156">
    <property type="entry name" value="IU_nuc_hydro"/>
    <property type="match status" value="1"/>
</dbReference>
<feature type="domain" description="Inosine/uridine-preferring nucleoside hydrolase" evidence="3">
    <location>
        <begin position="3"/>
        <end position="281"/>
    </location>
</feature>
<dbReference type="EC" id="3.2.2.1" evidence="4"/>
<dbReference type="OrthoDB" id="9797882at2"/>
<evidence type="ECO:0000259" key="3">
    <source>
        <dbReference type="Pfam" id="PF01156"/>
    </source>
</evidence>
<dbReference type="AlphaFoldDB" id="A0A1P8UTW7"/>
<dbReference type="SUPFAM" id="SSF53590">
    <property type="entry name" value="Nucleoside hydrolase"/>
    <property type="match status" value="1"/>
</dbReference>
<dbReference type="GO" id="GO:0008477">
    <property type="term" value="F:purine nucleosidase activity"/>
    <property type="evidence" value="ECO:0007669"/>
    <property type="project" value="UniProtKB-EC"/>
</dbReference>
<reference evidence="4 5" key="1">
    <citation type="submission" date="2016-04" db="EMBL/GenBank/DDBJ databases">
        <title>Deep-sea bacteria in the southern Pacific.</title>
        <authorList>
            <person name="Tang K."/>
        </authorList>
    </citation>
    <scope>NUCLEOTIDE SEQUENCE [LARGE SCALE GENOMIC DNA]</scope>
    <source>
        <strain evidence="4 5">JLT2014</strain>
    </source>
</reference>
<protein>
    <submittedName>
        <fullName evidence="4">Purine nucleosidase</fullName>
        <ecNumber evidence="4">3.2.2.1</ecNumber>
    </submittedName>
</protein>
<organism evidence="4 5">
    <name type="scientific">Salipiger abyssi</name>
    <dbReference type="NCBI Taxonomy" id="1250539"/>
    <lineage>
        <taxon>Bacteria</taxon>
        <taxon>Pseudomonadati</taxon>
        <taxon>Pseudomonadota</taxon>
        <taxon>Alphaproteobacteria</taxon>
        <taxon>Rhodobacterales</taxon>
        <taxon>Roseobacteraceae</taxon>
        <taxon>Salipiger</taxon>
    </lineage>
</organism>
<keyword evidence="2 4" id="KW-0326">Glycosidase</keyword>
<dbReference type="InterPro" id="IPR023186">
    <property type="entry name" value="IUNH"/>
</dbReference>
<dbReference type="Gene3D" id="3.90.245.10">
    <property type="entry name" value="Ribonucleoside hydrolase-like"/>
    <property type="match status" value="1"/>
</dbReference>
<dbReference type="STRING" id="1250539.Ga0080574_TMP2511"/>
<evidence type="ECO:0000256" key="2">
    <source>
        <dbReference type="ARBA" id="ARBA00023295"/>
    </source>
</evidence>
<keyword evidence="5" id="KW-1185">Reference proteome</keyword>
<keyword evidence="1 4" id="KW-0378">Hydrolase</keyword>